<dbReference type="Pfam" id="PF04457">
    <property type="entry name" value="MJ1316"/>
    <property type="match status" value="1"/>
</dbReference>
<organism evidence="9 10">
    <name type="scientific">Micromonospora polyrhachis</name>
    <dbReference type="NCBI Taxonomy" id="1282883"/>
    <lineage>
        <taxon>Bacteria</taxon>
        <taxon>Bacillati</taxon>
        <taxon>Actinomycetota</taxon>
        <taxon>Actinomycetes</taxon>
        <taxon>Micromonosporales</taxon>
        <taxon>Micromonosporaceae</taxon>
        <taxon>Micromonospora</taxon>
    </lineage>
</organism>
<dbReference type="SUPFAM" id="SSF55144">
    <property type="entry name" value="LigT-like"/>
    <property type="match status" value="1"/>
</dbReference>
<sequence>MRTSEEIYHRIRWDPRFDPARFVLGINVRGASPKRVPLPAFVPGGDIPWHRVLFIEADGEVVWDRSAGVDDLDSSQLGRVRQPRLLRAPLFTARSPYVWDPVAGWCPAATSPTGRVASASPMSAALRVLTWNTLWDRYDSDRIDTARRRPLLLAALERADADLIALQEVEVDLLALLAGSPWIRSRYALTTDPTSREVDGDGLLLLSRLPVREAGRLPLGPYKAVVAITVESAAGPVVVATTHLTSDHADDGPGRRDVELARVAEALTTVDTNLILVGDFNDGGDRPAEALRLRDAWTEVYGSDDRTPTFDPQANPLAAVSSLSGRAGRLDRVLLRGPDLRVADAAVRGDSPATPDNLFVSDHYGVAVDVVVGGTPGGSDYADVLDAHPTARTALVWLPPEQLWSAIQEIRSAHDPQLHRWPPHVSVMFGFVPEADFEAAVSLLVDVVAEIAPFSVLLRGVRAFSHGDDATVWLDPAAAGAAPWIGLRDTVERRFPRCRGRGAGFVPHLSLGRSRKPDRLAADFEVRLGHHRAQVGELVLLSRRGVEPMRPRATVALGTGAVRWVDQIGAVAPIDVVAGTGRVERLVGRLRDALPDAVVHVVGSRRLGCAVAGADLDLVVALPDSVDLTELAVRVAAALPAATDVRPVVGARVPGLRLRVGDLDVDLVVVATAGIPPVEAVSRRTELGEPAAMALSAVSDAEAILAAVDGSRAGVDEGSAGVDESRAGVDVSRLRFVRLAREVKSWARARGLDSAPFGGLPGLAWTILAARTVCDAGAIPTADLLGHFFGQWAAWDWRRPIALRPPPGGDSSGTVPDSPASVPDSSDADQAPAVCVLTPTAPVRSGSEQVGVAGRELLTQELYHAWETVQAASDDGRDPWPELLSPPPLHRRHRAWAIVTVRAQRSEGFGVTLGRVRGRIRALLAALERAGVRDVHAWPRPFEYEPELARFAVGIGPVPPDPARLAEITAPWTAGLAGTSVEWAAGGEVPTLR</sequence>
<feature type="compositionally biased region" description="Low complexity" evidence="5">
    <location>
        <begin position="815"/>
        <end position="829"/>
    </location>
</feature>
<dbReference type="EMBL" id="JACHJW010000001">
    <property type="protein sequence ID" value="MBB4961513.1"/>
    <property type="molecule type" value="Genomic_DNA"/>
</dbReference>
<dbReference type="GO" id="GO:0004527">
    <property type="term" value="F:exonuclease activity"/>
    <property type="evidence" value="ECO:0007669"/>
    <property type="project" value="UniProtKB-KW"/>
</dbReference>
<evidence type="ECO:0000256" key="5">
    <source>
        <dbReference type="SAM" id="MobiDB-lite"/>
    </source>
</evidence>
<proteinExistence type="predicted"/>
<dbReference type="SUPFAM" id="SSF56219">
    <property type="entry name" value="DNase I-like"/>
    <property type="match status" value="1"/>
</dbReference>
<dbReference type="InterPro" id="IPR040459">
    <property type="entry name" value="MJ1316"/>
</dbReference>
<dbReference type="Pfam" id="PF03372">
    <property type="entry name" value="Exo_endo_phos"/>
    <property type="match status" value="1"/>
</dbReference>
<evidence type="ECO:0000256" key="4">
    <source>
        <dbReference type="ARBA" id="ARBA00022840"/>
    </source>
</evidence>
<evidence type="ECO:0000259" key="8">
    <source>
        <dbReference type="Pfam" id="PF04928"/>
    </source>
</evidence>
<protein>
    <submittedName>
        <fullName evidence="9">Endonuclease/exonuclease/phosphatase family metal-dependent hydrolase/uncharacterized protein (UPF0248 family)/2'-5' RNA ligase</fullName>
    </submittedName>
</protein>
<evidence type="ECO:0000259" key="7">
    <source>
        <dbReference type="Pfam" id="PF04457"/>
    </source>
</evidence>
<gene>
    <name evidence="9" type="ORF">FHR38_005246</name>
</gene>
<dbReference type="InterPro" id="IPR043519">
    <property type="entry name" value="NT_sf"/>
</dbReference>
<dbReference type="RefSeq" id="WP_184537095.1">
    <property type="nucleotide sequence ID" value="NZ_JACHJW010000001.1"/>
</dbReference>
<dbReference type="CDD" id="cd09080">
    <property type="entry name" value="TDP2"/>
    <property type="match status" value="1"/>
</dbReference>
<keyword evidence="1" id="KW-0507">mRNA processing</keyword>
<evidence type="ECO:0000256" key="3">
    <source>
        <dbReference type="ARBA" id="ARBA00022741"/>
    </source>
</evidence>
<name>A0A7W7SV43_9ACTN</name>
<dbReference type="Proteomes" id="UP000578819">
    <property type="component" value="Unassembled WGS sequence"/>
</dbReference>
<dbReference type="GO" id="GO:0005524">
    <property type="term" value="F:ATP binding"/>
    <property type="evidence" value="ECO:0007669"/>
    <property type="project" value="UniProtKB-KW"/>
</dbReference>
<accession>A0A7W7SV43</accession>
<dbReference type="GO" id="GO:0016874">
    <property type="term" value="F:ligase activity"/>
    <property type="evidence" value="ECO:0007669"/>
    <property type="project" value="UniProtKB-KW"/>
</dbReference>
<dbReference type="InterPro" id="IPR007012">
    <property type="entry name" value="PolA_pol_cen_dom"/>
</dbReference>
<dbReference type="PANTHER" id="PTHR10682">
    <property type="entry name" value="POLY A POLYMERASE"/>
    <property type="match status" value="1"/>
</dbReference>
<evidence type="ECO:0000256" key="1">
    <source>
        <dbReference type="ARBA" id="ARBA00022664"/>
    </source>
</evidence>
<feature type="region of interest" description="Disordered" evidence="5">
    <location>
        <begin position="803"/>
        <end position="829"/>
    </location>
</feature>
<dbReference type="Gene3D" id="3.90.1140.10">
    <property type="entry name" value="Cyclic phosphodiesterase"/>
    <property type="match status" value="1"/>
</dbReference>
<feature type="domain" description="Poly(A) polymerase central" evidence="8">
    <location>
        <begin position="738"/>
        <end position="884"/>
    </location>
</feature>
<keyword evidence="9" id="KW-0436">Ligase</keyword>
<keyword evidence="9" id="KW-0255">Endonuclease</keyword>
<dbReference type="PANTHER" id="PTHR10682:SF10">
    <property type="entry name" value="POLYNUCLEOTIDE ADENYLYLTRANSFERASE"/>
    <property type="match status" value="1"/>
</dbReference>
<dbReference type="Gene3D" id="3.30.460.10">
    <property type="entry name" value="Beta Polymerase, domain 2"/>
    <property type="match status" value="1"/>
</dbReference>
<keyword evidence="2" id="KW-0808">Transferase</keyword>
<dbReference type="Pfam" id="PF04928">
    <property type="entry name" value="PAP_central"/>
    <property type="match status" value="1"/>
</dbReference>
<dbReference type="SUPFAM" id="SSF81301">
    <property type="entry name" value="Nucleotidyltransferase"/>
    <property type="match status" value="1"/>
</dbReference>
<dbReference type="AlphaFoldDB" id="A0A7W7SV43"/>
<keyword evidence="9" id="KW-0540">Nuclease</keyword>
<evidence type="ECO:0000313" key="9">
    <source>
        <dbReference type="EMBL" id="MBB4961513.1"/>
    </source>
</evidence>
<reference evidence="9 10" key="1">
    <citation type="submission" date="2020-08" db="EMBL/GenBank/DDBJ databases">
        <title>Sequencing the genomes of 1000 actinobacteria strains.</title>
        <authorList>
            <person name="Klenk H.-P."/>
        </authorList>
    </citation>
    <scope>NUCLEOTIDE SEQUENCE [LARGE SCALE GENOMIC DNA]</scope>
    <source>
        <strain evidence="9 10">DSM 45886</strain>
    </source>
</reference>
<dbReference type="SUPFAM" id="SSF81631">
    <property type="entry name" value="PAP/OAS1 substrate-binding domain"/>
    <property type="match status" value="1"/>
</dbReference>
<dbReference type="InterPro" id="IPR009097">
    <property type="entry name" value="Cyclic_Pdiesterase"/>
</dbReference>
<dbReference type="GO" id="GO:0004519">
    <property type="term" value="F:endonuclease activity"/>
    <property type="evidence" value="ECO:0007669"/>
    <property type="project" value="UniProtKB-KW"/>
</dbReference>
<keyword evidence="10" id="KW-1185">Reference proteome</keyword>
<comment type="caution">
    <text evidence="9">The sequence shown here is derived from an EMBL/GenBank/DDBJ whole genome shotgun (WGS) entry which is preliminary data.</text>
</comment>
<keyword evidence="9" id="KW-0378">Hydrolase</keyword>
<dbReference type="Gene3D" id="1.10.1410.10">
    <property type="match status" value="1"/>
</dbReference>
<keyword evidence="9" id="KW-0269">Exonuclease</keyword>
<feature type="domain" description="MJ1316 RNA cyclic group end recognition" evidence="7">
    <location>
        <begin position="1"/>
        <end position="65"/>
    </location>
</feature>
<dbReference type="InterPro" id="IPR005135">
    <property type="entry name" value="Endo/exonuclease/phosphatase"/>
</dbReference>
<dbReference type="GO" id="GO:0006397">
    <property type="term" value="P:mRNA processing"/>
    <property type="evidence" value="ECO:0007669"/>
    <property type="project" value="UniProtKB-KW"/>
</dbReference>
<evidence type="ECO:0000256" key="2">
    <source>
        <dbReference type="ARBA" id="ARBA00022679"/>
    </source>
</evidence>
<evidence type="ECO:0000259" key="6">
    <source>
        <dbReference type="Pfam" id="PF03372"/>
    </source>
</evidence>
<keyword evidence="4" id="KW-0067">ATP-binding</keyword>
<dbReference type="GO" id="GO:1990817">
    <property type="term" value="F:poly(A) RNA polymerase activity"/>
    <property type="evidence" value="ECO:0007669"/>
    <property type="project" value="InterPro"/>
</dbReference>
<feature type="domain" description="Endonuclease/exonuclease/phosphatase" evidence="6">
    <location>
        <begin position="129"/>
        <end position="363"/>
    </location>
</feature>
<dbReference type="Pfam" id="PF13563">
    <property type="entry name" value="2_5_RNA_ligase2"/>
    <property type="match status" value="1"/>
</dbReference>
<dbReference type="InterPro" id="IPR036691">
    <property type="entry name" value="Endo/exonu/phosph_ase_sf"/>
</dbReference>
<dbReference type="Gene3D" id="3.60.10.10">
    <property type="entry name" value="Endonuclease/exonuclease/phosphatase"/>
    <property type="match status" value="1"/>
</dbReference>
<evidence type="ECO:0000313" key="10">
    <source>
        <dbReference type="Proteomes" id="UP000578819"/>
    </source>
</evidence>
<keyword evidence="3" id="KW-0547">Nucleotide-binding</keyword>